<dbReference type="InterPro" id="IPR002464">
    <property type="entry name" value="DNA/RNA_helicase_DEAH_CS"/>
</dbReference>
<gene>
    <name evidence="7" type="ORF">D3A95_09655</name>
</gene>
<dbReference type="NCBIfam" id="NF042964">
    <property type="entry name" value="phospholipD_antiphage"/>
    <property type="match status" value="1"/>
</dbReference>
<sequence>MGALNRFSSRLQPLDRTFLQDRLQGAVAYRRIAGYFRSSILELVGEFLSTIPTIQVVCNSDLDPQDWHVSRRAREAALLDRWQEADPALEAALYRPQYRRLYELLRQGNLHIRVVPAQQLFLHGKAGVIESATGHKTCFLGSVNESKRAFSTNYELLWEDPTPEGVAWVEAEFAALWEMGIPLPEVIIEQIHRIGDRQEVKLIDLAPQDIPAATLAESPLYRRGETLQPWQRDFVALFLEHRQTYDQVRLLLADEVGVGKTLSLATAALVANLLGDGPVLILCPAPLTLQWQTELLDKLAIPSAVWMSQGKYWQDAQGHIIRTRGVEDIARCPVQIAIVSTGLIIQQSPECEVLLSRRYGTVILDEAHRARRHGGIGQKAGQPNHLLNFMQQIAQRSRHVLLGTATPIQTQVYELWDLLGILNQGAGFVLGRTYSRWQIWQTALPIVKGEQSPPTPREMWEWLQNPLPPAKEHPIFSAIRLQLGLDDKEYCVSTGFASLPTVIQTRLELELPAEAEFLYHHNPIVRHTVVRRRRTLEEKGLLERVGVIVHPQPDAPLGTYGDIPFIGVGLMANYTFECAYTAAEEFSHALGQRTRTAGFLKTILLQRLCSSFAAGRITATKILNHQSLDEDGELASATSILSNLTPAEQHALEQVIAELERPEARDPKLTAVLAFLTQPLTDPHPWLEYGCIIFSQFYDTVTAVATALTQALPTELIAVYAGVGKSGLWQGGQFTSVDREAIKDGVKHHRIRLVIATDAACEGLNLQTLGTLINVDLPWNPSRLEQRLGRIKRFGQRRPTVEMLNLVYHNTLDEKIYEALSRRMKDRYDIFGSLPDTLEDEWIDNIEQLEDLMDKYLHLRQEARNAFELRYERHVSDDPDQWRNCARVLARQDILNVLSQPW</sequence>
<dbReference type="SMART" id="SM00490">
    <property type="entry name" value="HELICc"/>
    <property type="match status" value="1"/>
</dbReference>
<dbReference type="InterPro" id="IPR025202">
    <property type="entry name" value="PLD-like_dom"/>
</dbReference>
<keyword evidence="3 7" id="KW-0347">Helicase</keyword>
<dbReference type="GO" id="GO:0005524">
    <property type="term" value="F:ATP binding"/>
    <property type="evidence" value="ECO:0007669"/>
    <property type="project" value="UniProtKB-KW"/>
</dbReference>
<keyword evidence="4" id="KW-0067">ATP-binding</keyword>
<dbReference type="InterPro" id="IPR014001">
    <property type="entry name" value="Helicase_ATP-bd"/>
</dbReference>
<dbReference type="CDD" id="cd18793">
    <property type="entry name" value="SF2_C_SNF"/>
    <property type="match status" value="1"/>
</dbReference>
<dbReference type="SMART" id="SM00487">
    <property type="entry name" value="DEXDc"/>
    <property type="match status" value="1"/>
</dbReference>
<feature type="domain" description="Helicase ATP-binding" evidence="5">
    <location>
        <begin position="241"/>
        <end position="425"/>
    </location>
</feature>
<dbReference type="Proteomes" id="UP000261812">
    <property type="component" value="Chromosome"/>
</dbReference>
<evidence type="ECO:0000256" key="4">
    <source>
        <dbReference type="ARBA" id="ARBA00022840"/>
    </source>
</evidence>
<dbReference type="InterPro" id="IPR038718">
    <property type="entry name" value="SNF2-like_sf"/>
</dbReference>
<evidence type="ECO:0000256" key="2">
    <source>
        <dbReference type="ARBA" id="ARBA00022801"/>
    </source>
</evidence>
<dbReference type="InterPro" id="IPR001650">
    <property type="entry name" value="Helicase_C-like"/>
</dbReference>
<dbReference type="SUPFAM" id="SSF56024">
    <property type="entry name" value="Phospholipase D/nuclease"/>
    <property type="match status" value="1"/>
</dbReference>
<dbReference type="AlphaFoldDB" id="A0A7D6J0P3"/>
<evidence type="ECO:0000259" key="5">
    <source>
        <dbReference type="PROSITE" id="PS51192"/>
    </source>
</evidence>
<dbReference type="EMBL" id="CP032152">
    <property type="protein sequence ID" value="QLL29356.1"/>
    <property type="molecule type" value="Genomic_DNA"/>
</dbReference>
<dbReference type="InterPro" id="IPR057342">
    <property type="entry name" value="DEXDc_RapA"/>
</dbReference>
<dbReference type="PANTHER" id="PTHR45766:SF6">
    <property type="entry name" value="SWI_SNF-RELATED MATRIX-ASSOCIATED ACTIN-DEPENDENT REGULATOR OF CHROMATIN SUBFAMILY A-LIKE PROTEIN 1"/>
    <property type="match status" value="1"/>
</dbReference>
<feature type="domain" description="Helicase C-terminal" evidence="6">
    <location>
        <begin position="679"/>
        <end position="842"/>
    </location>
</feature>
<dbReference type="InterPro" id="IPR049730">
    <property type="entry name" value="SNF2/RAD54-like_C"/>
</dbReference>
<evidence type="ECO:0000313" key="7">
    <source>
        <dbReference type="EMBL" id="QLL29356.1"/>
    </source>
</evidence>
<dbReference type="Gene3D" id="3.40.50.300">
    <property type="entry name" value="P-loop containing nucleotide triphosphate hydrolases"/>
    <property type="match status" value="1"/>
</dbReference>
<evidence type="ECO:0000256" key="1">
    <source>
        <dbReference type="ARBA" id="ARBA00022741"/>
    </source>
</evidence>
<dbReference type="KEGG" id="tsq:D3A95_09655"/>
<dbReference type="Gene3D" id="3.30.870.10">
    <property type="entry name" value="Endonuclease Chain A"/>
    <property type="match status" value="1"/>
</dbReference>
<dbReference type="Pfam" id="PF00271">
    <property type="entry name" value="Helicase_C"/>
    <property type="match status" value="1"/>
</dbReference>
<dbReference type="InterPro" id="IPR049952">
    <property type="entry name" value="PhospholipD-like_anti-phage"/>
</dbReference>
<dbReference type="Gene3D" id="3.40.50.10810">
    <property type="entry name" value="Tandem AAA-ATPase domain"/>
    <property type="match status" value="1"/>
</dbReference>
<dbReference type="PROSITE" id="PS00690">
    <property type="entry name" value="DEAH_ATP_HELICASE"/>
    <property type="match status" value="1"/>
</dbReference>
<evidence type="ECO:0000256" key="3">
    <source>
        <dbReference type="ARBA" id="ARBA00022806"/>
    </source>
</evidence>
<reference evidence="8" key="1">
    <citation type="submission" date="2018-09" db="EMBL/GenBank/DDBJ databases">
        <title>Complete genome sequence of thermophilic cyanobacteria strain Thermosynechococcus elongatus PKUAC-SCTE542.</title>
        <authorList>
            <person name="Liang Y."/>
            <person name="Tang J."/>
            <person name="Daroch M."/>
        </authorList>
    </citation>
    <scope>NUCLEOTIDE SEQUENCE [LARGE SCALE GENOMIC DNA]</scope>
    <source>
        <strain evidence="8">E542</strain>
    </source>
</reference>
<dbReference type="Pfam" id="PF00176">
    <property type="entry name" value="SNF2-rel_dom"/>
    <property type="match status" value="1"/>
</dbReference>
<dbReference type="InterPro" id="IPR027417">
    <property type="entry name" value="P-loop_NTPase"/>
</dbReference>
<dbReference type="PANTHER" id="PTHR45766">
    <property type="entry name" value="DNA ANNEALING HELICASE AND ENDONUCLEASE ZRANB3 FAMILY MEMBER"/>
    <property type="match status" value="1"/>
</dbReference>
<dbReference type="RefSeq" id="WP_181494809.1">
    <property type="nucleotide sequence ID" value="NZ_CP032152.1"/>
</dbReference>
<dbReference type="PROSITE" id="PS51192">
    <property type="entry name" value="HELICASE_ATP_BIND_1"/>
    <property type="match status" value="1"/>
</dbReference>
<keyword evidence="1" id="KW-0547">Nucleotide-binding</keyword>
<dbReference type="GO" id="GO:0016787">
    <property type="term" value="F:hydrolase activity"/>
    <property type="evidence" value="ECO:0007669"/>
    <property type="project" value="UniProtKB-KW"/>
</dbReference>
<dbReference type="SUPFAM" id="SSF52540">
    <property type="entry name" value="P-loop containing nucleoside triphosphate hydrolases"/>
    <property type="match status" value="2"/>
</dbReference>
<dbReference type="Pfam" id="PF13091">
    <property type="entry name" value="PLDc_2"/>
    <property type="match status" value="1"/>
</dbReference>
<dbReference type="InterPro" id="IPR000330">
    <property type="entry name" value="SNF2_N"/>
</dbReference>
<dbReference type="PROSITE" id="PS51194">
    <property type="entry name" value="HELICASE_CTER"/>
    <property type="match status" value="1"/>
</dbReference>
<organism evidence="7 8">
    <name type="scientific">Thermosynechococcus sichuanensis E542</name>
    <dbReference type="NCBI Taxonomy" id="2016101"/>
    <lineage>
        <taxon>Bacteria</taxon>
        <taxon>Bacillati</taxon>
        <taxon>Cyanobacteriota</taxon>
        <taxon>Cyanophyceae</taxon>
        <taxon>Acaryochloridales</taxon>
        <taxon>Thermosynechococcaceae</taxon>
        <taxon>Thermosynechococcus</taxon>
        <taxon>Thermosynechococcus sichuanensis</taxon>
    </lineage>
</organism>
<dbReference type="CDD" id="cd18011">
    <property type="entry name" value="DEXDc_RapA"/>
    <property type="match status" value="1"/>
</dbReference>
<proteinExistence type="predicted"/>
<keyword evidence="2" id="KW-0378">Hydrolase</keyword>
<evidence type="ECO:0000259" key="6">
    <source>
        <dbReference type="PROSITE" id="PS51194"/>
    </source>
</evidence>
<accession>A0A7D6J0P3</accession>
<keyword evidence="8" id="KW-1185">Reference proteome</keyword>
<evidence type="ECO:0000313" key="8">
    <source>
        <dbReference type="Proteomes" id="UP000261812"/>
    </source>
</evidence>
<name>A0A7D6J0P3_9CYAN</name>
<protein>
    <submittedName>
        <fullName evidence="7">DEAD/DEAH box helicase family protein</fullName>
    </submittedName>
</protein>
<dbReference type="GO" id="GO:0004386">
    <property type="term" value="F:helicase activity"/>
    <property type="evidence" value="ECO:0007669"/>
    <property type="project" value="UniProtKB-KW"/>
</dbReference>